<reference evidence="1" key="1">
    <citation type="submission" date="2014-12" db="EMBL/GenBank/DDBJ databases">
        <authorList>
            <person name="Hall J."/>
        </authorList>
    </citation>
    <scope>NUCLEOTIDE SEQUENCE [LARGE SCALE GENOMIC DNA]</scope>
    <source>
        <strain evidence="1">SBW25</strain>
        <plasmid evidence="1">pQBR57</plasmid>
    </source>
</reference>
<gene>
    <name evidence="1" type="ORF">PQBR57_0317</name>
</gene>
<dbReference type="AlphaFoldDB" id="A0A0G4E4W2"/>
<name>A0A0G4E4W2_PSEFS</name>
<dbReference type="EMBL" id="LN713926">
    <property type="protein sequence ID" value="CEK42270.1"/>
    <property type="molecule type" value="Genomic_DNA"/>
</dbReference>
<organism evidence="1">
    <name type="scientific">Pseudomonas fluorescens (strain SBW25)</name>
    <dbReference type="NCBI Taxonomy" id="216595"/>
    <lineage>
        <taxon>Bacteria</taxon>
        <taxon>Pseudomonadati</taxon>
        <taxon>Pseudomonadota</taxon>
        <taxon>Gammaproteobacteria</taxon>
        <taxon>Pseudomonadales</taxon>
        <taxon>Pseudomonadaceae</taxon>
        <taxon>Pseudomonas</taxon>
    </lineage>
</organism>
<geneLocation type="plasmid" evidence="1">
    <name>pQBR57</name>
</geneLocation>
<reference evidence="1" key="2">
    <citation type="submission" date="2015-06" db="EMBL/GenBank/DDBJ databases">
        <title>Environmentally co-occuring mercury resistance plasmids are genetically and phenotypically diverse and confer variable context-dependent fitness effects.</title>
        <authorList>
            <person name="Hall J.P.J."/>
            <person name="Harrison E."/>
            <person name="Lilley A.K."/>
            <person name="Paterson S."/>
            <person name="Spiers A.J."/>
            <person name="Brockhurst M.A."/>
        </authorList>
    </citation>
    <scope>NUCLEOTIDE SEQUENCE [LARGE SCALE GENOMIC DNA]</scope>
    <source>
        <strain evidence="1">SBW25</strain>
        <plasmid evidence="1">pQBR57</plasmid>
    </source>
</reference>
<proteinExistence type="predicted"/>
<accession>A0A0G4E4W2</accession>
<keyword evidence="1" id="KW-0614">Plasmid</keyword>
<evidence type="ECO:0000313" key="1">
    <source>
        <dbReference type="EMBL" id="CEK42270.1"/>
    </source>
</evidence>
<sequence>MEDDRAVELYAEFRRNYRDKRVATIVSSPDISGGVTMPAMTLMIYYQTVADTLRELSNSTNDFRRWINMLAAWAPIYDVCDQEEKLSLLCDHISPFSALALGAPQALRGRTLFAAATACGHANYQLSPTISSLQWNGSRHLTMLIASRIGQPWVNWRRLAPILGELGHGSIAEETDDYRNQREHGHPRNVGMGLTAFVSVTDHAEGRTLGLGSKDAIPLATVIGVAVEQHALAVRAYEALCDLALEQFEALMALAR</sequence>
<protein>
    <submittedName>
        <fullName evidence="1">Uncharacterized protein</fullName>
    </submittedName>
</protein>